<organism evidence="1 2">
    <name type="scientific">Artomyces pyxidatus</name>
    <dbReference type="NCBI Taxonomy" id="48021"/>
    <lineage>
        <taxon>Eukaryota</taxon>
        <taxon>Fungi</taxon>
        <taxon>Dikarya</taxon>
        <taxon>Basidiomycota</taxon>
        <taxon>Agaricomycotina</taxon>
        <taxon>Agaricomycetes</taxon>
        <taxon>Russulales</taxon>
        <taxon>Auriscalpiaceae</taxon>
        <taxon>Artomyces</taxon>
    </lineage>
</organism>
<reference evidence="1" key="1">
    <citation type="submission" date="2021-03" db="EMBL/GenBank/DDBJ databases">
        <authorList>
            <consortium name="DOE Joint Genome Institute"/>
            <person name="Ahrendt S."/>
            <person name="Looney B.P."/>
            <person name="Miyauchi S."/>
            <person name="Morin E."/>
            <person name="Drula E."/>
            <person name="Courty P.E."/>
            <person name="Chicoki N."/>
            <person name="Fauchery L."/>
            <person name="Kohler A."/>
            <person name="Kuo A."/>
            <person name="Labutti K."/>
            <person name="Pangilinan J."/>
            <person name="Lipzen A."/>
            <person name="Riley R."/>
            <person name="Andreopoulos W."/>
            <person name="He G."/>
            <person name="Johnson J."/>
            <person name="Barry K.W."/>
            <person name="Grigoriev I.V."/>
            <person name="Nagy L."/>
            <person name="Hibbett D."/>
            <person name="Henrissat B."/>
            <person name="Matheny P.B."/>
            <person name="Labbe J."/>
            <person name="Martin F."/>
        </authorList>
    </citation>
    <scope>NUCLEOTIDE SEQUENCE</scope>
    <source>
        <strain evidence="1">HHB10654</strain>
    </source>
</reference>
<dbReference type="EMBL" id="MU277213">
    <property type="protein sequence ID" value="KAI0061373.1"/>
    <property type="molecule type" value="Genomic_DNA"/>
</dbReference>
<gene>
    <name evidence="1" type="ORF">BV25DRAFT_1826885</name>
</gene>
<sequence>MDGLPLPSSSAPARRFPITRRWRSLLVLLGCTLSLFLVMTNVRELRVVELVFPPPVPEVTKVLPTALPRPTWTTPLPPNFYNWHDREKALPQHNMDLPAPQGRHGRYIWFANNVKNLGWGNVMQEIVLNAHLAYLAKRTYVFDNYTWEVTSEDYSDYNGKPIPARIPLTALLAGPIAGDPFPPPDTTPPAVIPEFFDLVCVNRTVIDRETVNGPMPDASAAAIYQAWIEKLEAVEDPCVEIEKMSAQIFDFWLFGDSRRLLDVWPSLWKSPILQGFKWSPLITDAVEANRELIHPAIAKNDAHREPLPGLLALHIRRGDFVDHCTHLANWSARFVGFNEFPQLPDKFVPPEGGGGGFNTDVGHAIYRSHCFPDIPQIVRKVMEVRESPGGHALRRVYVLTNGPREWLAELKEALHLAAPWTSISTSRDLTITHEQKYVAQAIDMLIAQRADVFIGNGFSSMTSNVVMVRQAQNQNTDWDKIRFW</sequence>
<proteinExistence type="predicted"/>
<protein>
    <submittedName>
        <fullName evidence="1">Uncharacterized protein</fullName>
    </submittedName>
</protein>
<dbReference type="Proteomes" id="UP000814140">
    <property type="component" value="Unassembled WGS sequence"/>
</dbReference>
<reference evidence="1" key="2">
    <citation type="journal article" date="2022" name="New Phytol.">
        <title>Evolutionary transition to the ectomycorrhizal habit in the genomes of a hyperdiverse lineage of mushroom-forming fungi.</title>
        <authorList>
            <person name="Looney B."/>
            <person name="Miyauchi S."/>
            <person name="Morin E."/>
            <person name="Drula E."/>
            <person name="Courty P.E."/>
            <person name="Kohler A."/>
            <person name="Kuo A."/>
            <person name="LaButti K."/>
            <person name="Pangilinan J."/>
            <person name="Lipzen A."/>
            <person name="Riley R."/>
            <person name="Andreopoulos W."/>
            <person name="He G."/>
            <person name="Johnson J."/>
            <person name="Nolan M."/>
            <person name="Tritt A."/>
            <person name="Barry K.W."/>
            <person name="Grigoriev I.V."/>
            <person name="Nagy L.G."/>
            <person name="Hibbett D."/>
            <person name="Henrissat B."/>
            <person name="Matheny P.B."/>
            <person name="Labbe J."/>
            <person name="Martin F.M."/>
        </authorList>
    </citation>
    <scope>NUCLEOTIDE SEQUENCE</scope>
    <source>
        <strain evidence="1">HHB10654</strain>
    </source>
</reference>
<evidence type="ECO:0000313" key="2">
    <source>
        <dbReference type="Proteomes" id="UP000814140"/>
    </source>
</evidence>
<comment type="caution">
    <text evidence="1">The sequence shown here is derived from an EMBL/GenBank/DDBJ whole genome shotgun (WGS) entry which is preliminary data.</text>
</comment>
<name>A0ACB8SZU8_9AGAM</name>
<accession>A0ACB8SZU8</accession>
<keyword evidence="2" id="KW-1185">Reference proteome</keyword>
<evidence type="ECO:0000313" key="1">
    <source>
        <dbReference type="EMBL" id="KAI0061373.1"/>
    </source>
</evidence>